<feature type="compositionally biased region" description="Low complexity" evidence="1">
    <location>
        <begin position="185"/>
        <end position="213"/>
    </location>
</feature>
<feature type="region of interest" description="Disordered" evidence="1">
    <location>
        <begin position="116"/>
        <end position="249"/>
    </location>
</feature>
<evidence type="ECO:0000256" key="1">
    <source>
        <dbReference type="SAM" id="MobiDB-lite"/>
    </source>
</evidence>
<dbReference type="EMBL" id="CAUYUJ010018272">
    <property type="protein sequence ID" value="CAK0882140.1"/>
    <property type="molecule type" value="Genomic_DNA"/>
</dbReference>
<feature type="region of interest" description="Disordered" evidence="1">
    <location>
        <begin position="296"/>
        <end position="339"/>
    </location>
</feature>
<feature type="compositionally biased region" description="Basic residues" evidence="1">
    <location>
        <begin position="162"/>
        <end position="184"/>
    </location>
</feature>
<sequence>AASCIEFRTRTAPGRSPGPPLGRTRRGGLLRGSDPSRARLAGGPSHAPRPLPRAAAPWEHGPPRGRPAAAPALRPRPGGRRAPALPGRRLRRGLHRALLAHLVGGGGEVRHGQVAGRPAVAPQRGDRAGGPVGARRALPAGGRRPGPALRGRGGALHLPARGLRRARRRGRARLPGARARRGAQRRGPVVGPRPGGAVRAAPPRPASRGEPGPDVGRLGKRGPPRRASGPQRTRRGDKPVLGQRSGHTVDTALSCGSGALLLAAHTARGGGELERSIHQKKGPRLGKIEASDVWGGTTTKRAAAPSASQRRRGVTAPGARASHNARALGGLPPCSPVAA</sequence>
<evidence type="ECO:0000313" key="2">
    <source>
        <dbReference type="EMBL" id="CAK0882140.1"/>
    </source>
</evidence>
<feature type="region of interest" description="Disordered" evidence="1">
    <location>
        <begin position="1"/>
        <end position="90"/>
    </location>
</feature>
<gene>
    <name evidence="2" type="ORF">PCOR1329_LOCUS64752</name>
</gene>
<keyword evidence="3" id="KW-1185">Reference proteome</keyword>
<feature type="non-terminal residue" evidence="2">
    <location>
        <position position="339"/>
    </location>
</feature>
<proteinExistence type="predicted"/>
<dbReference type="Proteomes" id="UP001189429">
    <property type="component" value="Unassembled WGS sequence"/>
</dbReference>
<organism evidence="2 3">
    <name type="scientific">Prorocentrum cordatum</name>
    <dbReference type="NCBI Taxonomy" id="2364126"/>
    <lineage>
        <taxon>Eukaryota</taxon>
        <taxon>Sar</taxon>
        <taxon>Alveolata</taxon>
        <taxon>Dinophyceae</taxon>
        <taxon>Prorocentrales</taxon>
        <taxon>Prorocentraceae</taxon>
        <taxon>Prorocentrum</taxon>
    </lineage>
</organism>
<name>A0ABN9W7I2_9DINO</name>
<comment type="caution">
    <text evidence="2">The sequence shown here is derived from an EMBL/GenBank/DDBJ whole genome shotgun (WGS) entry which is preliminary data.</text>
</comment>
<protein>
    <submittedName>
        <fullName evidence="2">Uncharacterized protein</fullName>
    </submittedName>
</protein>
<feature type="compositionally biased region" description="Low complexity" evidence="1">
    <location>
        <begin position="66"/>
        <end position="87"/>
    </location>
</feature>
<evidence type="ECO:0000313" key="3">
    <source>
        <dbReference type="Proteomes" id="UP001189429"/>
    </source>
</evidence>
<reference evidence="2" key="1">
    <citation type="submission" date="2023-10" db="EMBL/GenBank/DDBJ databases">
        <authorList>
            <person name="Chen Y."/>
            <person name="Shah S."/>
            <person name="Dougan E. K."/>
            <person name="Thang M."/>
            <person name="Chan C."/>
        </authorList>
    </citation>
    <scope>NUCLEOTIDE SEQUENCE [LARGE SCALE GENOMIC DNA]</scope>
</reference>
<feature type="non-terminal residue" evidence="2">
    <location>
        <position position="1"/>
    </location>
</feature>
<accession>A0ABN9W7I2</accession>
<feature type="compositionally biased region" description="Low complexity" evidence="1">
    <location>
        <begin position="133"/>
        <end position="161"/>
    </location>
</feature>